<feature type="transmembrane region" description="Helical" evidence="1">
    <location>
        <begin position="18"/>
        <end position="37"/>
    </location>
</feature>
<dbReference type="PATRIC" id="fig|136160.3.peg.1676"/>
<feature type="transmembrane region" description="Helical" evidence="1">
    <location>
        <begin position="75"/>
        <end position="97"/>
    </location>
</feature>
<dbReference type="RefSeq" id="WP_010898799.1">
    <property type="nucleotide sequence ID" value="NZ_CP040441.1"/>
</dbReference>
<name>A0A0M0KIF0_ALKHA</name>
<dbReference type="GeneID" id="87598162"/>
<keyword evidence="1" id="KW-0472">Membrane</keyword>
<sequence>MKNYLKLTHFEVHRFAKLYAVLLVVTLLSQIIGVFVISKRFLNHATEIMVQNRMNEAQFMEEYGPISMANITNSMWFVSPIAFGAVTLLLYVFLIWYRDWFGKNTFIYRLLMLPTERINIYLAKATAIFLMVLGLVSWQLILLSLETKLLAWLTPSALHVELPLRETLQSLDFLHVIIPYSIMEFFIHYGLGLMFVFVVFTAILLERSFRLKGIIFGGIYVGIVWLIFLSPELSFSRSYFFPIEIFLIHLLLSVIIIGGSIWLSYYLLRKRIMV</sequence>
<feature type="transmembrane region" description="Helical" evidence="1">
    <location>
        <begin position="118"/>
        <end position="141"/>
    </location>
</feature>
<protein>
    <recommendedName>
        <fullName evidence="3">ABC-2 family transporter protein</fullName>
    </recommendedName>
</protein>
<dbReference type="EMBL" id="LILD01000001">
    <property type="protein sequence ID" value="KOO38600.1"/>
    <property type="molecule type" value="Genomic_DNA"/>
</dbReference>
<feature type="transmembrane region" description="Helical" evidence="1">
    <location>
        <begin position="214"/>
        <end position="233"/>
    </location>
</feature>
<evidence type="ECO:0000313" key="2">
    <source>
        <dbReference type="EMBL" id="KOO38600.1"/>
    </source>
</evidence>
<evidence type="ECO:0008006" key="3">
    <source>
        <dbReference type="Google" id="ProtNLM"/>
    </source>
</evidence>
<keyword evidence="1" id="KW-0812">Transmembrane</keyword>
<gene>
    <name evidence="2" type="ORF">AMD02_06815</name>
</gene>
<feature type="transmembrane region" description="Helical" evidence="1">
    <location>
        <begin position="245"/>
        <end position="268"/>
    </location>
</feature>
<accession>A0A0M0KIF0</accession>
<evidence type="ECO:0000256" key="1">
    <source>
        <dbReference type="SAM" id="Phobius"/>
    </source>
</evidence>
<proteinExistence type="predicted"/>
<dbReference type="OMA" id="IWYRDWF"/>
<feature type="transmembrane region" description="Helical" evidence="1">
    <location>
        <begin position="186"/>
        <end position="205"/>
    </location>
</feature>
<keyword evidence="1" id="KW-1133">Transmembrane helix</keyword>
<organism evidence="2">
    <name type="scientific">Halalkalibacterium halodurans</name>
    <name type="common">Bacillus halodurans</name>
    <dbReference type="NCBI Taxonomy" id="86665"/>
    <lineage>
        <taxon>Bacteria</taxon>
        <taxon>Bacillati</taxon>
        <taxon>Bacillota</taxon>
        <taxon>Bacilli</taxon>
        <taxon>Bacillales</taxon>
        <taxon>Bacillaceae</taxon>
        <taxon>Halalkalibacterium (ex Joshi et al. 2022)</taxon>
    </lineage>
</organism>
<accession>A0A4Y7WZ83</accession>
<comment type="caution">
    <text evidence="2">The sequence shown here is derived from an EMBL/GenBank/DDBJ whole genome shotgun (WGS) entry which is preliminary data.</text>
</comment>
<dbReference type="AlphaFoldDB" id="A0A0M0KIF0"/>
<reference evidence="2" key="1">
    <citation type="submission" date="2015-08" db="EMBL/GenBank/DDBJ databases">
        <title>Complete DNA Sequence of Pseudomonas syringae pv. actinidiae, the Causal Agent of Kiwifruit Canker Disease.</title>
        <authorList>
            <person name="Rikkerink E.H.A."/>
            <person name="Fineran P.C."/>
        </authorList>
    </citation>
    <scope>NUCLEOTIDE SEQUENCE</scope>
    <source>
        <strain evidence="2">DSM 13666</strain>
    </source>
</reference>